<dbReference type="GO" id="GO:0003677">
    <property type="term" value="F:DNA binding"/>
    <property type="evidence" value="ECO:0007669"/>
    <property type="project" value="UniProtKB-UniRule"/>
</dbReference>
<evidence type="ECO:0000256" key="3">
    <source>
        <dbReference type="ARBA" id="ARBA00023125"/>
    </source>
</evidence>
<comment type="subcellular location">
    <subcellularLocation>
        <location evidence="1 7">Nucleus</location>
    </subcellularLocation>
</comment>
<dbReference type="Pfam" id="PF18121">
    <property type="entry name" value="TFA2_Winged_2"/>
    <property type="match status" value="1"/>
</dbReference>
<name>A0AAI8Z0T5_9PEZI</name>
<accession>A0AAI8Z0T5</accession>
<feature type="region of interest" description="Disordered" evidence="8">
    <location>
        <begin position="253"/>
        <end position="307"/>
    </location>
</feature>
<dbReference type="PROSITE" id="PS51351">
    <property type="entry name" value="TFIIE_BETA_C"/>
    <property type="match status" value="1"/>
</dbReference>
<feature type="compositionally biased region" description="Low complexity" evidence="8">
    <location>
        <begin position="51"/>
        <end position="62"/>
    </location>
</feature>
<feature type="region of interest" description="Disordered" evidence="8">
    <location>
        <begin position="1"/>
        <end position="67"/>
    </location>
</feature>
<comment type="function">
    <text evidence="6 7">Recruits TFIIH to the initiation complex and stimulates the RNA polymerase II C-terminal domain kinase and DNA-dependent ATPase activities of TFIIH. Both TFIIH and TFIIE are required for promoter clearance by RNA polymerase.</text>
</comment>
<proteinExistence type="inferred from homology"/>
<organism evidence="10 11">
    <name type="scientific">Lecanosticta acicola</name>
    <dbReference type="NCBI Taxonomy" id="111012"/>
    <lineage>
        <taxon>Eukaryota</taxon>
        <taxon>Fungi</taxon>
        <taxon>Dikarya</taxon>
        <taxon>Ascomycota</taxon>
        <taxon>Pezizomycotina</taxon>
        <taxon>Dothideomycetes</taxon>
        <taxon>Dothideomycetidae</taxon>
        <taxon>Mycosphaerellales</taxon>
        <taxon>Mycosphaerellaceae</taxon>
        <taxon>Lecanosticta</taxon>
    </lineage>
</organism>
<comment type="caution">
    <text evidence="10">The sequence shown here is derived from an EMBL/GenBank/DDBJ whole genome shotgun (WGS) entry which is preliminary data.</text>
</comment>
<dbReference type="InterPro" id="IPR003166">
    <property type="entry name" value="TFIIE_bsu_DNA-bd"/>
</dbReference>
<evidence type="ECO:0000313" key="10">
    <source>
        <dbReference type="EMBL" id="CAK4030357.1"/>
    </source>
</evidence>
<dbReference type="PANTHER" id="PTHR12716">
    <property type="entry name" value="TRANSCRIPTION INITIATION FACTOR IIE, BETA SUBUNIT"/>
    <property type="match status" value="1"/>
</dbReference>
<feature type="compositionally biased region" description="Basic residues" evidence="8">
    <location>
        <begin position="280"/>
        <end position="290"/>
    </location>
</feature>
<evidence type="ECO:0000259" key="9">
    <source>
        <dbReference type="PROSITE" id="PS51351"/>
    </source>
</evidence>
<dbReference type="PIRSF" id="PIRSF016398">
    <property type="entry name" value="TFIIE-beta"/>
    <property type="match status" value="1"/>
</dbReference>
<dbReference type="PANTHER" id="PTHR12716:SF8">
    <property type="entry name" value="TRANSCRIPTION INITIATION FACTOR IIE SUBUNIT BETA"/>
    <property type="match status" value="1"/>
</dbReference>
<comment type="subunit">
    <text evidence="7">Tetramer of two alpha and two beta chains.</text>
</comment>
<evidence type="ECO:0000256" key="4">
    <source>
        <dbReference type="ARBA" id="ARBA00023163"/>
    </source>
</evidence>
<evidence type="ECO:0000256" key="6">
    <source>
        <dbReference type="ARBA" id="ARBA00025581"/>
    </source>
</evidence>
<keyword evidence="2 7" id="KW-0805">Transcription regulation</keyword>
<dbReference type="GO" id="GO:0006367">
    <property type="term" value="P:transcription initiation at RNA polymerase II promoter"/>
    <property type="evidence" value="ECO:0007669"/>
    <property type="project" value="UniProtKB-UniRule"/>
</dbReference>
<keyword evidence="5 7" id="KW-0539">Nucleus</keyword>
<dbReference type="EMBL" id="CAVMBE010000035">
    <property type="protein sequence ID" value="CAK4030357.1"/>
    <property type="molecule type" value="Genomic_DNA"/>
</dbReference>
<evidence type="ECO:0000313" key="11">
    <source>
        <dbReference type="Proteomes" id="UP001296104"/>
    </source>
</evidence>
<dbReference type="GO" id="GO:0005673">
    <property type="term" value="C:transcription factor TFIIE complex"/>
    <property type="evidence" value="ECO:0007669"/>
    <property type="project" value="UniProtKB-UniRule"/>
</dbReference>
<dbReference type="InterPro" id="IPR016656">
    <property type="entry name" value="TFIIE-bsu"/>
</dbReference>
<keyword evidence="4 7" id="KW-0804">Transcription</keyword>
<dbReference type="AlphaFoldDB" id="A0AAI8Z0T5"/>
<protein>
    <recommendedName>
        <fullName evidence="7">Transcription initiation factor IIE subunit beta</fullName>
    </recommendedName>
</protein>
<dbReference type="Pfam" id="PF02186">
    <property type="entry name" value="TFIIE_beta"/>
    <property type="match status" value="1"/>
</dbReference>
<keyword evidence="3 7" id="KW-0238">DNA-binding</keyword>
<comment type="similarity">
    <text evidence="7">Belongs to the TFIIE beta subunit family.</text>
</comment>
<evidence type="ECO:0000256" key="2">
    <source>
        <dbReference type="ARBA" id="ARBA00023015"/>
    </source>
</evidence>
<evidence type="ECO:0000256" key="1">
    <source>
        <dbReference type="ARBA" id="ARBA00004123"/>
    </source>
</evidence>
<dbReference type="GO" id="GO:0001097">
    <property type="term" value="F:TFIIH-class transcription factor complex binding"/>
    <property type="evidence" value="ECO:0007669"/>
    <property type="project" value="TreeGrafter"/>
</dbReference>
<sequence>MSLQSKLASFKQERADAASRNIGHSRPAPNAPARTSTPQADAGTKRDRDAAFSSAPAPTAPSMSMGGAGREILTNVKFAIDYLKSKSPQALPFEEIIRHLSLPNDAGANVENNIRKGLEGHEQVTFIPKGPRGAAKDTFKYRPKHPVTNSEELKDYLARQSSARGIMVKELKDGWPNCLTAIDKLEEEGAVLVIRNVSSENGLKPEHAVSNVSQKKDNTPKTVFADSPGYHLQIDQDFKDFWAKTKLPASEGEVRAELDKAGITPTSQVKEMKKNDGRRRERKKPNRRGGKLTNSHMTGILKEYARK</sequence>
<feature type="domain" description="TFIIE beta" evidence="9">
    <location>
        <begin position="61"/>
        <end position="148"/>
    </location>
</feature>
<evidence type="ECO:0000256" key="8">
    <source>
        <dbReference type="SAM" id="MobiDB-lite"/>
    </source>
</evidence>
<reference evidence="10" key="1">
    <citation type="submission" date="2023-11" db="EMBL/GenBank/DDBJ databases">
        <authorList>
            <person name="Alioto T."/>
            <person name="Alioto T."/>
            <person name="Gomez Garrido J."/>
        </authorList>
    </citation>
    <scope>NUCLEOTIDE SEQUENCE</scope>
</reference>
<gene>
    <name evidence="10" type="ORF">LECACI_7A005515</name>
</gene>
<evidence type="ECO:0000256" key="7">
    <source>
        <dbReference type="PIRNR" id="PIRNR016398"/>
    </source>
</evidence>
<keyword evidence="11" id="KW-1185">Reference proteome</keyword>
<feature type="compositionally biased region" description="Basic and acidic residues" evidence="8">
    <location>
        <begin position="270"/>
        <end position="279"/>
    </location>
</feature>
<evidence type="ECO:0000256" key="5">
    <source>
        <dbReference type="ARBA" id="ARBA00023242"/>
    </source>
</evidence>
<dbReference type="Proteomes" id="UP001296104">
    <property type="component" value="Unassembled WGS sequence"/>
</dbReference>
<dbReference type="InterPro" id="IPR040501">
    <property type="entry name" value="TFA2_Winged_2"/>
</dbReference>